<dbReference type="RefSeq" id="WP_068738919.1">
    <property type="nucleotide sequence ID" value="NZ_FNSA01000003.1"/>
</dbReference>
<dbReference type="EMBL" id="FNSA01000003">
    <property type="protein sequence ID" value="SEC93937.1"/>
    <property type="molecule type" value="Genomic_DNA"/>
</dbReference>
<evidence type="ECO:0000313" key="3">
    <source>
        <dbReference type="Proteomes" id="UP000182241"/>
    </source>
</evidence>
<feature type="transmembrane region" description="Helical" evidence="1">
    <location>
        <begin position="6"/>
        <end position="24"/>
    </location>
</feature>
<organism evidence="2 3">
    <name type="scientific">Tsukamurella tyrosinosolvens</name>
    <dbReference type="NCBI Taxonomy" id="57704"/>
    <lineage>
        <taxon>Bacteria</taxon>
        <taxon>Bacillati</taxon>
        <taxon>Actinomycetota</taxon>
        <taxon>Actinomycetes</taxon>
        <taxon>Mycobacteriales</taxon>
        <taxon>Tsukamurellaceae</taxon>
        <taxon>Tsukamurella</taxon>
    </lineage>
</organism>
<gene>
    <name evidence="2" type="ORF">SAMN04489793_3596</name>
</gene>
<keyword evidence="1" id="KW-1133">Transmembrane helix</keyword>
<protein>
    <submittedName>
        <fullName evidence="2">Uncharacterized protein</fullName>
    </submittedName>
</protein>
<keyword evidence="3" id="KW-1185">Reference proteome</keyword>
<accession>A0A1H4WKU3</accession>
<dbReference type="AlphaFoldDB" id="A0A1H4WKU3"/>
<sequence>MTLFPMGAFAVVLIVSVILAGLAWRKFRDDRGSLISSLAATLAGGVIASLVGYYGASASVTQSKENYTRQQTVDAHLAFIDAAQSLQLLLNNNVPVQLGPNPLWNPDSALPGEKFVPGTLRLDDQAVRDLSTRGRDLSVAYQKVTVFPARDGETQQLAFELKSYLERTSTLLFQLDSTARVALTTKSVLYEEEFRRLWGMLSSRYGFVGRCHVDDNAACRADLLEKQPAMSRKFMDRLPMTYLRWTFDATSQTPAEKSLVESRSPSTLIDDLAKRIREEASR</sequence>
<reference evidence="3" key="1">
    <citation type="submission" date="2016-10" db="EMBL/GenBank/DDBJ databases">
        <authorList>
            <person name="Varghese N."/>
            <person name="Submissions S."/>
        </authorList>
    </citation>
    <scope>NUCLEOTIDE SEQUENCE [LARGE SCALE GENOMIC DNA]</scope>
    <source>
        <strain evidence="3">DSM 44234</strain>
    </source>
</reference>
<name>A0A1H4WKU3_TSUTY</name>
<dbReference type="Proteomes" id="UP000182241">
    <property type="component" value="Unassembled WGS sequence"/>
</dbReference>
<dbReference type="STRING" id="57704.SAMN04489793_3596"/>
<evidence type="ECO:0000256" key="1">
    <source>
        <dbReference type="SAM" id="Phobius"/>
    </source>
</evidence>
<feature type="transmembrane region" description="Helical" evidence="1">
    <location>
        <begin position="36"/>
        <end position="56"/>
    </location>
</feature>
<evidence type="ECO:0000313" key="2">
    <source>
        <dbReference type="EMBL" id="SEC93937.1"/>
    </source>
</evidence>
<proteinExistence type="predicted"/>
<keyword evidence="1" id="KW-0812">Transmembrane</keyword>
<keyword evidence="1" id="KW-0472">Membrane</keyword>